<comment type="caution">
    <text evidence="2">The sequence shown here is derived from an EMBL/GenBank/DDBJ whole genome shotgun (WGS) entry which is preliminary data.</text>
</comment>
<dbReference type="InterPro" id="IPR036390">
    <property type="entry name" value="WH_DNA-bd_sf"/>
</dbReference>
<dbReference type="PROSITE" id="PS50995">
    <property type="entry name" value="HTH_MARR_2"/>
    <property type="match status" value="1"/>
</dbReference>
<gene>
    <name evidence="2" type="ORF">ACFOSB_04635</name>
</gene>
<dbReference type="RefSeq" id="WP_322473395.1">
    <property type="nucleotide sequence ID" value="NZ_JBHRZG010000004.1"/>
</dbReference>
<reference evidence="3" key="1">
    <citation type="journal article" date="2019" name="Int. J. Syst. Evol. Microbiol.">
        <title>The Global Catalogue of Microorganisms (GCM) 10K type strain sequencing project: providing services to taxonomists for standard genome sequencing and annotation.</title>
        <authorList>
            <consortium name="The Broad Institute Genomics Platform"/>
            <consortium name="The Broad Institute Genome Sequencing Center for Infectious Disease"/>
            <person name="Wu L."/>
            <person name="Ma J."/>
        </authorList>
    </citation>
    <scope>NUCLEOTIDE SEQUENCE [LARGE SCALE GENOMIC DNA]</scope>
    <source>
        <strain evidence="3">CCTCC AB 2017081</strain>
    </source>
</reference>
<organism evidence="2 3">
    <name type="scientific">Deinococcus rufus</name>
    <dbReference type="NCBI Taxonomy" id="2136097"/>
    <lineage>
        <taxon>Bacteria</taxon>
        <taxon>Thermotogati</taxon>
        <taxon>Deinococcota</taxon>
        <taxon>Deinococci</taxon>
        <taxon>Deinococcales</taxon>
        <taxon>Deinococcaceae</taxon>
        <taxon>Deinococcus</taxon>
    </lineage>
</organism>
<accession>A0ABV7Z7M7</accession>
<name>A0ABV7Z7M7_9DEIO</name>
<proteinExistence type="predicted"/>
<evidence type="ECO:0000313" key="3">
    <source>
        <dbReference type="Proteomes" id="UP001595803"/>
    </source>
</evidence>
<dbReference type="Pfam" id="PF12802">
    <property type="entry name" value="MarR_2"/>
    <property type="match status" value="1"/>
</dbReference>
<dbReference type="InterPro" id="IPR036388">
    <property type="entry name" value="WH-like_DNA-bd_sf"/>
</dbReference>
<dbReference type="EMBL" id="JBHRZG010000004">
    <property type="protein sequence ID" value="MFC3832134.1"/>
    <property type="molecule type" value="Genomic_DNA"/>
</dbReference>
<evidence type="ECO:0000313" key="2">
    <source>
        <dbReference type="EMBL" id="MFC3832134.1"/>
    </source>
</evidence>
<dbReference type="InterPro" id="IPR039422">
    <property type="entry name" value="MarR/SlyA-like"/>
</dbReference>
<protein>
    <submittedName>
        <fullName evidence="2">MarR family winged helix-turn-helix transcriptional regulator</fullName>
    </submittedName>
</protein>
<keyword evidence="3" id="KW-1185">Reference proteome</keyword>
<evidence type="ECO:0000259" key="1">
    <source>
        <dbReference type="PROSITE" id="PS50995"/>
    </source>
</evidence>
<dbReference type="SMART" id="SM00347">
    <property type="entry name" value="HTH_MARR"/>
    <property type="match status" value="1"/>
</dbReference>
<dbReference type="PANTHER" id="PTHR33164:SF43">
    <property type="entry name" value="HTH-TYPE TRANSCRIPTIONAL REPRESSOR YETL"/>
    <property type="match status" value="1"/>
</dbReference>
<sequence length="157" mass="17297">MSQPPGPPPVPVTDTEHFLASQWKFNQALGRHLMPLIEREHGVSLKDLMVLGHIRSGVQYPTELACELQIPKHMTSRVLDDLLGKGLIERSIDPHDSRRTRLSMSPAGLTLLQDARTTVDATIRQMFEHIPAEQRAGVLVAVQTLAQAAHAAFGSRA</sequence>
<dbReference type="Gene3D" id="1.10.10.10">
    <property type="entry name" value="Winged helix-like DNA-binding domain superfamily/Winged helix DNA-binding domain"/>
    <property type="match status" value="1"/>
</dbReference>
<dbReference type="PANTHER" id="PTHR33164">
    <property type="entry name" value="TRANSCRIPTIONAL REGULATOR, MARR FAMILY"/>
    <property type="match status" value="1"/>
</dbReference>
<feature type="domain" description="HTH marR-type" evidence="1">
    <location>
        <begin position="15"/>
        <end position="147"/>
    </location>
</feature>
<dbReference type="InterPro" id="IPR000835">
    <property type="entry name" value="HTH_MarR-typ"/>
</dbReference>
<dbReference type="Proteomes" id="UP001595803">
    <property type="component" value="Unassembled WGS sequence"/>
</dbReference>
<dbReference type="SUPFAM" id="SSF46785">
    <property type="entry name" value="Winged helix' DNA-binding domain"/>
    <property type="match status" value="1"/>
</dbReference>